<accession>A0ABN7ECI2</accession>
<evidence type="ECO:0000313" key="2">
    <source>
        <dbReference type="Proteomes" id="UP001189122"/>
    </source>
</evidence>
<keyword evidence="2" id="KW-1185">Reference proteome</keyword>
<proteinExistence type="predicted"/>
<protein>
    <submittedName>
        <fullName evidence="1">Uncharacterized protein</fullName>
    </submittedName>
</protein>
<gene>
    <name evidence="1" type="ORF">SI7747_UN021963</name>
</gene>
<sequence>MVRDVEQLTTDVERLNQVNSNVKNMKEPVLLKLQLADGSIKQPYGMLKDVMVKVEHCTFSVDFIVADMKRPENWSRAPIISGRPFLATAKA</sequence>
<dbReference type="InterPro" id="IPR021109">
    <property type="entry name" value="Peptidase_aspartic_dom_sf"/>
</dbReference>
<dbReference type="PANTHER" id="PTHR33067:SF35">
    <property type="entry name" value="ASPARTIC PEPTIDASE DDI1-TYPE DOMAIN-CONTAINING PROTEIN"/>
    <property type="match status" value="1"/>
</dbReference>
<dbReference type="Proteomes" id="UP001189122">
    <property type="component" value="Unassembled WGS sequence"/>
</dbReference>
<reference evidence="2" key="1">
    <citation type="journal article" date="2020" name="Sci. Rep.">
        <title>Chromosome-scale genome assembly for the duckweed Spirodela intermedia, integrating cytogenetic maps, PacBio and Oxford Nanopore libraries.</title>
        <authorList>
            <person name="Hoang P.T.N."/>
            <person name="Fiebig A."/>
            <person name="Novak P."/>
            <person name="Macas J."/>
            <person name="Cao H.X."/>
            <person name="Stepanenko A."/>
            <person name="Chen G."/>
            <person name="Borisjuk N."/>
            <person name="Scholz U."/>
            <person name="Schubert I."/>
        </authorList>
    </citation>
    <scope>NUCLEOTIDE SEQUENCE [LARGE SCALE GENOMIC DNA]</scope>
</reference>
<dbReference type="Gene3D" id="2.40.70.10">
    <property type="entry name" value="Acid Proteases"/>
    <property type="match status" value="1"/>
</dbReference>
<organism evidence="1 2">
    <name type="scientific">Spirodela intermedia</name>
    <name type="common">Intermediate duckweed</name>
    <dbReference type="NCBI Taxonomy" id="51605"/>
    <lineage>
        <taxon>Eukaryota</taxon>
        <taxon>Viridiplantae</taxon>
        <taxon>Streptophyta</taxon>
        <taxon>Embryophyta</taxon>
        <taxon>Tracheophyta</taxon>
        <taxon>Spermatophyta</taxon>
        <taxon>Magnoliopsida</taxon>
        <taxon>Liliopsida</taxon>
        <taxon>Araceae</taxon>
        <taxon>Lemnoideae</taxon>
        <taxon>Spirodela</taxon>
    </lineage>
</organism>
<dbReference type="PANTHER" id="PTHR33067">
    <property type="entry name" value="RNA-DIRECTED DNA POLYMERASE-RELATED"/>
    <property type="match status" value="1"/>
</dbReference>
<dbReference type="EMBL" id="CACRZD030000380">
    <property type="protein sequence ID" value="CAA6675621.1"/>
    <property type="molecule type" value="Genomic_DNA"/>
</dbReference>
<comment type="caution">
    <text evidence="1">The sequence shown here is derived from an EMBL/GenBank/DDBJ whole genome shotgun (WGS) entry which is preliminary data.</text>
</comment>
<evidence type="ECO:0000313" key="1">
    <source>
        <dbReference type="EMBL" id="CAA6675621.1"/>
    </source>
</evidence>
<dbReference type="CDD" id="cd00303">
    <property type="entry name" value="retropepsin_like"/>
    <property type="match status" value="1"/>
</dbReference>
<name>A0ABN7ECI2_SPIIN</name>